<dbReference type="AlphaFoldDB" id="A0A0A0B7J5"/>
<sequence>MAHEHRTVSAGLPPRAASLVQRAEAELVAAQFSPEPWERFSHAHLAALRAGAAVVAERGKPGGRRAPRTVWEMLDAVAPELGRWTGYFAGGAGLRSAIEAGRFETVSAERAEQVLCAAEDFLDEVRSLLEESAEHLAPVPERPRLVAARAS</sequence>
<name>A0A0A0B7J5_9CELL</name>
<organism evidence="2 3">
    <name type="scientific">Cellulomonas cellasea DSM 20118</name>
    <dbReference type="NCBI Taxonomy" id="1408250"/>
    <lineage>
        <taxon>Bacteria</taxon>
        <taxon>Bacillati</taxon>
        <taxon>Actinomycetota</taxon>
        <taxon>Actinomycetes</taxon>
        <taxon>Micrococcales</taxon>
        <taxon>Cellulomonadaceae</taxon>
        <taxon>Cellulomonas</taxon>
    </lineage>
</organism>
<dbReference type="Pfam" id="PF18726">
    <property type="entry name" value="HEPN_SAV_6107"/>
    <property type="match status" value="1"/>
</dbReference>
<protein>
    <submittedName>
        <fullName evidence="2">Colicin transporter</fullName>
    </submittedName>
</protein>
<dbReference type="RefSeq" id="WP_034629798.1">
    <property type="nucleotide sequence ID" value="NZ_AXNT01000064.1"/>
</dbReference>
<dbReference type="InterPro" id="IPR040891">
    <property type="entry name" value="HEPN_SAV_6107"/>
</dbReference>
<gene>
    <name evidence="2" type="ORF">Q760_15240</name>
</gene>
<evidence type="ECO:0000313" key="3">
    <source>
        <dbReference type="Proteomes" id="UP000029833"/>
    </source>
</evidence>
<dbReference type="STRING" id="1408250.Q760_15240"/>
<feature type="domain" description="SAV-6107-like HEPN" evidence="1">
    <location>
        <begin position="30"/>
        <end position="126"/>
    </location>
</feature>
<comment type="caution">
    <text evidence="2">The sequence shown here is derived from an EMBL/GenBank/DDBJ whole genome shotgun (WGS) entry which is preliminary data.</text>
</comment>
<evidence type="ECO:0000259" key="1">
    <source>
        <dbReference type="Pfam" id="PF18726"/>
    </source>
</evidence>
<accession>A0A0A0B7J5</accession>
<reference evidence="2 3" key="1">
    <citation type="submission" date="2013-10" db="EMBL/GenBank/DDBJ databases">
        <authorList>
            <person name="Wang G."/>
            <person name="Zhuang W."/>
        </authorList>
    </citation>
    <scope>NUCLEOTIDE SEQUENCE [LARGE SCALE GENOMIC DNA]</scope>
    <source>
        <strain evidence="2 3">DSM 20118</strain>
    </source>
</reference>
<evidence type="ECO:0000313" key="2">
    <source>
        <dbReference type="EMBL" id="KGM02137.1"/>
    </source>
</evidence>
<keyword evidence="3" id="KW-1185">Reference proteome</keyword>
<proteinExistence type="predicted"/>
<dbReference type="Proteomes" id="UP000029833">
    <property type="component" value="Unassembled WGS sequence"/>
</dbReference>
<dbReference type="EMBL" id="AXNT01000064">
    <property type="protein sequence ID" value="KGM02137.1"/>
    <property type="molecule type" value="Genomic_DNA"/>
</dbReference>